<name>A0ABT7QJJ3_9GAMM</name>
<dbReference type="SMART" id="SM01219">
    <property type="entry name" value="Frataxin_Cyay"/>
    <property type="match status" value="1"/>
</dbReference>
<dbReference type="EMBL" id="JANQAO010000001">
    <property type="protein sequence ID" value="MDM5146878.1"/>
    <property type="molecule type" value="Genomic_DNA"/>
</dbReference>
<dbReference type="HAMAP" id="MF_00142">
    <property type="entry name" value="CyaY"/>
    <property type="match status" value="1"/>
</dbReference>
<keyword evidence="6" id="KW-1185">Reference proteome</keyword>
<evidence type="ECO:0000256" key="3">
    <source>
        <dbReference type="ARBA" id="ARBA00023004"/>
    </source>
</evidence>
<dbReference type="InterPro" id="IPR002908">
    <property type="entry name" value="Frataxin/CyaY"/>
</dbReference>
<comment type="similarity">
    <text evidence="1 4">Belongs to the frataxin family.</text>
</comment>
<gene>
    <name evidence="4 5" type="primary">cyaY</name>
    <name evidence="5" type="ORF">NQX30_00545</name>
</gene>
<dbReference type="PROSITE" id="PS01344">
    <property type="entry name" value="FRATAXIN_1"/>
    <property type="match status" value="1"/>
</dbReference>
<evidence type="ECO:0000313" key="6">
    <source>
        <dbReference type="Proteomes" id="UP001168167"/>
    </source>
</evidence>
<evidence type="ECO:0000256" key="4">
    <source>
        <dbReference type="HAMAP-Rule" id="MF_00142"/>
    </source>
</evidence>
<reference evidence="5" key="1">
    <citation type="submission" date="2022-08" db="EMBL/GenBank/DDBJ databases">
        <authorList>
            <person name="Dzunkova M."/>
            <person name="La Clair J."/>
            <person name="Tyml T."/>
            <person name="Doud D."/>
            <person name="Schulz F."/>
            <person name="Piquer S."/>
            <person name="Porcel Sanchis D."/>
            <person name="Osborn A."/>
            <person name="Robinson D."/>
            <person name="Louie K.B."/>
            <person name="Bowen B.P."/>
            <person name="Bowers R."/>
            <person name="Lee J."/>
            <person name="Arnau Llombart V."/>
            <person name="Diaz Villanueva W."/>
            <person name="Gosliner T."/>
            <person name="Northen T."/>
            <person name="Cheng J.-F."/>
            <person name="Burkart M.D."/>
            <person name="Woyke T."/>
        </authorList>
    </citation>
    <scope>NUCLEOTIDE SEQUENCE</scope>
    <source>
        <strain evidence="5">Df01</strain>
    </source>
</reference>
<evidence type="ECO:0000313" key="5">
    <source>
        <dbReference type="EMBL" id="MDM5146878.1"/>
    </source>
</evidence>
<sequence>MDETEYHNICDELFMRIESVLDDAGVDYESNGGMIEVLLDDDGKVVINRQPALQEVWVAARSGGHHFVWRDGGWHDTRSGGTLSNLLLEVVGVGIQ</sequence>
<comment type="caution">
    <text evidence="5">The sequence shown here is derived from an EMBL/GenBank/DDBJ whole genome shotgun (WGS) entry which is preliminary data.</text>
</comment>
<evidence type="ECO:0000256" key="1">
    <source>
        <dbReference type="ARBA" id="ARBA00008183"/>
    </source>
</evidence>
<evidence type="ECO:0000256" key="2">
    <source>
        <dbReference type="ARBA" id="ARBA00022723"/>
    </source>
</evidence>
<dbReference type="InterPro" id="IPR036524">
    <property type="entry name" value="Frataxin/CyaY_sf"/>
</dbReference>
<dbReference type="Gene3D" id="3.30.920.10">
    <property type="entry name" value="Frataxin/CyaY"/>
    <property type="match status" value="1"/>
</dbReference>
<protein>
    <recommendedName>
        <fullName evidence="4">Iron-sulfur cluster assembly protein CyaY</fullName>
    </recommendedName>
</protein>
<comment type="function">
    <text evidence="4">Involved in iron-sulfur (Fe-S) cluster assembly. May act as a regulator of Fe-S biogenesis.</text>
</comment>
<dbReference type="Proteomes" id="UP001168167">
    <property type="component" value="Unassembled WGS sequence"/>
</dbReference>
<organism evidence="5 6">
    <name type="scientific">Candidatus Doriopsillibacter californiensis</name>
    <dbReference type="NCBI Taxonomy" id="2970740"/>
    <lineage>
        <taxon>Bacteria</taxon>
        <taxon>Pseudomonadati</taxon>
        <taxon>Pseudomonadota</taxon>
        <taxon>Gammaproteobacteria</taxon>
        <taxon>Candidatus Tethybacterales</taxon>
        <taxon>Candidatus Persebacteraceae</taxon>
        <taxon>Candidatus Doriopsillibacter</taxon>
    </lineage>
</organism>
<keyword evidence="3 4" id="KW-0408">Iron</keyword>
<accession>A0ABT7QJJ3</accession>
<dbReference type="SUPFAM" id="SSF55387">
    <property type="entry name" value="Frataxin/Nqo15-like"/>
    <property type="match status" value="1"/>
</dbReference>
<dbReference type="Pfam" id="PF01491">
    <property type="entry name" value="Frataxin_Cyay"/>
    <property type="match status" value="1"/>
</dbReference>
<reference evidence="5" key="2">
    <citation type="journal article" date="2023" name="Microbiome">
        <title>Synthase-selected sorting approach identifies a beta-lactone synthase in a nudibranch symbiotic bacterium.</title>
        <authorList>
            <person name="Dzunkova M."/>
            <person name="La Clair J.J."/>
            <person name="Tyml T."/>
            <person name="Doud D."/>
            <person name="Schulz F."/>
            <person name="Piquer-Esteban S."/>
            <person name="Porcel Sanchis D."/>
            <person name="Osborn A."/>
            <person name="Robinson D."/>
            <person name="Louie K.B."/>
            <person name="Bowen B.P."/>
            <person name="Bowers R.M."/>
            <person name="Lee J."/>
            <person name="Arnau V."/>
            <person name="Diaz-Villanueva W."/>
            <person name="Stepanauskas R."/>
            <person name="Gosliner T."/>
            <person name="Date S.V."/>
            <person name="Northen T.R."/>
            <person name="Cheng J.F."/>
            <person name="Burkart M.D."/>
            <person name="Woyke T."/>
        </authorList>
    </citation>
    <scope>NUCLEOTIDE SEQUENCE</scope>
    <source>
        <strain evidence="5">Df01</strain>
    </source>
</reference>
<dbReference type="NCBIfam" id="TIGR03421">
    <property type="entry name" value="FeS_CyaY"/>
    <property type="match status" value="1"/>
</dbReference>
<dbReference type="PROSITE" id="PS50810">
    <property type="entry name" value="FRATAXIN_2"/>
    <property type="match status" value="1"/>
</dbReference>
<proteinExistence type="inferred from homology"/>
<dbReference type="InterPro" id="IPR047584">
    <property type="entry name" value="CyaY"/>
</dbReference>
<dbReference type="InterPro" id="IPR020895">
    <property type="entry name" value="Frataxin_CS"/>
</dbReference>
<keyword evidence="2 4" id="KW-0479">Metal-binding</keyword>